<evidence type="ECO:0000256" key="7">
    <source>
        <dbReference type="ARBA" id="ARBA00023180"/>
    </source>
</evidence>
<dbReference type="Proteomes" id="UP001566132">
    <property type="component" value="Unassembled WGS sequence"/>
</dbReference>
<dbReference type="PANTHER" id="PTHR11567">
    <property type="entry name" value="ACID PHOSPHATASE-RELATED"/>
    <property type="match status" value="1"/>
</dbReference>
<keyword evidence="10" id="KW-1185">Reference proteome</keyword>
<reference evidence="9 10" key="1">
    <citation type="submission" date="2024-05" db="EMBL/GenBank/DDBJ databases">
        <title>Genetic variation in Jamaican populations of the coffee berry borer (Hypothenemus hampei).</title>
        <authorList>
            <person name="Errbii M."/>
            <person name="Myrie A."/>
        </authorList>
    </citation>
    <scope>NUCLEOTIDE SEQUENCE [LARGE SCALE GENOMIC DNA]</scope>
    <source>
        <strain evidence="9">JA-Hopewell-2020-01-JO</strain>
        <tissue evidence="9">Whole body</tissue>
    </source>
</reference>
<keyword evidence="4" id="KW-0732">Signal</keyword>
<dbReference type="Pfam" id="PF00328">
    <property type="entry name" value="His_Phos_2"/>
    <property type="match status" value="1"/>
</dbReference>
<evidence type="ECO:0000256" key="6">
    <source>
        <dbReference type="ARBA" id="ARBA00023157"/>
    </source>
</evidence>
<dbReference type="GO" id="GO:0003993">
    <property type="term" value="F:acid phosphatase activity"/>
    <property type="evidence" value="ECO:0007669"/>
    <property type="project" value="UniProtKB-EC"/>
</dbReference>
<evidence type="ECO:0000256" key="3">
    <source>
        <dbReference type="ARBA" id="ARBA00012646"/>
    </source>
</evidence>
<dbReference type="PROSITE" id="PS51257">
    <property type="entry name" value="PROKAR_LIPOPROTEIN"/>
    <property type="match status" value="1"/>
</dbReference>
<dbReference type="AlphaFoldDB" id="A0ABD1F0H7"/>
<evidence type="ECO:0000256" key="5">
    <source>
        <dbReference type="ARBA" id="ARBA00022801"/>
    </source>
</evidence>
<evidence type="ECO:0000256" key="4">
    <source>
        <dbReference type="ARBA" id="ARBA00022729"/>
    </source>
</evidence>
<proteinExistence type="inferred from homology"/>
<dbReference type="InterPro" id="IPR000560">
    <property type="entry name" value="His_Pase_clade-2"/>
</dbReference>
<keyword evidence="7" id="KW-0325">Glycoprotein</keyword>
<protein>
    <recommendedName>
        <fullName evidence="3">acid phosphatase</fullName>
        <ecNumber evidence="3">3.1.3.2</ecNumber>
    </recommendedName>
</protein>
<evidence type="ECO:0000256" key="2">
    <source>
        <dbReference type="ARBA" id="ARBA00005375"/>
    </source>
</evidence>
<sequence>MAGEDRYPICLVVGALIFSLGCCILYFKLKEDSNVKLNSTLYLVHVELLSFMICPRYKKLLMERSKLPEIKEYMKKYDKTFSILEKKTNRSMNVLQAFFINNLFDIQTAIGYPLEEWSADVYPEPLHSLVLDMYYSMISTTEMSRINAGFFLKKLLFATEKEINTTLETSRKKIFLYSAHETNVAILLGKLADAYSLTAIPPYGSYVIFELHKINDSFGFKMFYQDYQQHHPKPLKIRGCSQDYFCSFQDFYHLVEELLPDGDEECFN</sequence>
<keyword evidence="8" id="KW-0812">Transmembrane</keyword>
<dbReference type="SUPFAM" id="SSF53254">
    <property type="entry name" value="Phosphoglycerate mutase-like"/>
    <property type="match status" value="1"/>
</dbReference>
<evidence type="ECO:0000313" key="9">
    <source>
        <dbReference type="EMBL" id="KAL1506807.1"/>
    </source>
</evidence>
<dbReference type="EC" id="3.1.3.2" evidence="3"/>
<comment type="similarity">
    <text evidence="2">Belongs to the histidine acid phosphatase family.</text>
</comment>
<comment type="catalytic activity">
    <reaction evidence="1">
        <text>a phosphate monoester + H2O = an alcohol + phosphate</text>
        <dbReference type="Rhea" id="RHEA:15017"/>
        <dbReference type="ChEBI" id="CHEBI:15377"/>
        <dbReference type="ChEBI" id="CHEBI:30879"/>
        <dbReference type="ChEBI" id="CHEBI:43474"/>
        <dbReference type="ChEBI" id="CHEBI:67140"/>
        <dbReference type="EC" id="3.1.3.2"/>
    </reaction>
</comment>
<gene>
    <name evidence="9" type="ORF">ABEB36_006099</name>
</gene>
<keyword evidence="5" id="KW-0378">Hydrolase</keyword>
<name>A0ABD1F0H7_HYPHA</name>
<dbReference type="EMBL" id="JBDJPC010000004">
    <property type="protein sequence ID" value="KAL1506807.1"/>
    <property type="molecule type" value="Genomic_DNA"/>
</dbReference>
<keyword evidence="8" id="KW-1133">Transmembrane helix</keyword>
<dbReference type="InterPro" id="IPR029033">
    <property type="entry name" value="His_PPase_superfam"/>
</dbReference>
<keyword evidence="8" id="KW-0472">Membrane</keyword>
<accession>A0ABD1F0H7</accession>
<dbReference type="Gene3D" id="3.40.50.1240">
    <property type="entry name" value="Phosphoglycerate mutase-like"/>
    <property type="match status" value="1"/>
</dbReference>
<comment type="caution">
    <text evidence="9">The sequence shown here is derived from an EMBL/GenBank/DDBJ whole genome shotgun (WGS) entry which is preliminary data.</text>
</comment>
<keyword evidence="6" id="KW-1015">Disulfide bond</keyword>
<dbReference type="PANTHER" id="PTHR11567:SF211">
    <property type="entry name" value="PROSTATIC ACID PHOSPHATASE"/>
    <property type="match status" value="1"/>
</dbReference>
<evidence type="ECO:0000256" key="8">
    <source>
        <dbReference type="SAM" id="Phobius"/>
    </source>
</evidence>
<dbReference type="InterPro" id="IPR050645">
    <property type="entry name" value="Histidine_acid_phosphatase"/>
</dbReference>
<organism evidence="9 10">
    <name type="scientific">Hypothenemus hampei</name>
    <name type="common">Coffee berry borer</name>
    <dbReference type="NCBI Taxonomy" id="57062"/>
    <lineage>
        <taxon>Eukaryota</taxon>
        <taxon>Metazoa</taxon>
        <taxon>Ecdysozoa</taxon>
        <taxon>Arthropoda</taxon>
        <taxon>Hexapoda</taxon>
        <taxon>Insecta</taxon>
        <taxon>Pterygota</taxon>
        <taxon>Neoptera</taxon>
        <taxon>Endopterygota</taxon>
        <taxon>Coleoptera</taxon>
        <taxon>Polyphaga</taxon>
        <taxon>Cucujiformia</taxon>
        <taxon>Curculionidae</taxon>
        <taxon>Scolytinae</taxon>
        <taxon>Hypothenemus</taxon>
    </lineage>
</organism>
<evidence type="ECO:0000313" key="10">
    <source>
        <dbReference type="Proteomes" id="UP001566132"/>
    </source>
</evidence>
<feature type="transmembrane region" description="Helical" evidence="8">
    <location>
        <begin position="7"/>
        <end position="27"/>
    </location>
</feature>
<evidence type="ECO:0000256" key="1">
    <source>
        <dbReference type="ARBA" id="ARBA00000032"/>
    </source>
</evidence>